<evidence type="ECO:0000256" key="2">
    <source>
        <dbReference type="SAM" id="Phobius"/>
    </source>
</evidence>
<feature type="compositionally biased region" description="Pro residues" evidence="1">
    <location>
        <begin position="83"/>
        <end position="101"/>
    </location>
</feature>
<keyword evidence="2" id="KW-0812">Transmembrane</keyword>
<proteinExistence type="predicted"/>
<keyword evidence="4" id="KW-1185">Reference proteome</keyword>
<feature type="compositionally biased region" description="Low complexity" evidence="1">
    <location>
        <begin position="55"/>
        <end position="82"/>
    </location>
</feature>
<gene>
    <name evidence="3" type="ORF">KFK09_013605</name>
</gene>
<protein>
    <submittedName>
        <fullName evidence="3">Uncharacterized protein</fullName>
    </submittedName>
</protein>
<feature type="region of interest" description="Disordered" evidence="1">
    <location>
        <begin position="36"/>
        <end position="130"/>
    </location>
</feature>
<sequence length="130" mass="12578">MPLCYVGKATKIFFFLVALLALAGLVVGFGLLRRGGAHKAHGGGPSSTTFPDPLPANATATAPASSEPLSPPAAVSAASPIASQPPPPGVPAVGSPPPLPPAVVATNPASPPAFLVPPAPVSNAVSPEGP</sequence>
<dbReference type="PANTHER" id="PTHR36036">
    <property type="entry name" value="PROLINE-RICH FAMILY PROTEIN"/>
    <property type="match status" value="1"/>
</dbReference>
<feature type="transmembrane region" description="Helical" evidence="2">
    <location>
        <begin position="12"/>
        <end position="32"/>
    </location>
</feature>
<dbReference type="Proteomes" id="UP000829196">
    <property type="component" value="Unassembled WGS sequence"/>
</dbReference>
<organism evidence="3 4">
    <name type="scientific">Dendrobium nobile</name>
    <name type="common">Orchid</name>
    <dbReference type="NCBI Taxonomy" id="94219"/>
    <lineage>
        <taxon>Eukaryota</taxon>
        <taxon>Viridiplantae</taxon>
        <taxon>Streptophyta</taxon>
        <taxon>Embryophyta</taxon>
        <taxon>Tracheophyta</taxon>
        <taxon>Spermatophyta</taxon>
        <taxon>Magnoliopsida</taxon>
        <taxon>Liliopsida</taxon>
        <taxon>Asparagales</taxon>
        <taxon>Orchidaceae</taxon>
        <taxon>Epidendroideae</taxon>
        <taxon>Malaxideae</taxon>
        <taxon>Dendrobiinae</taxon>
        <taxon>Dendrobium</taxon>
    </lineage>
</organism>
<comment type="caution">
    <text evidence="3">The sequence shown here is derived from an EMBL/GenBank/DDBJ whole genome shotgun (WGS) entry which is preliminary data.</text>
</comment>
<dbReference type="AlphaFoldDB" id="A0A8T3B7P5"/>
<evidence type="ECO:0000313" key="4">
    <source>
        <dbReference type="Proteomes" id="UP000829196"/>
    </source>
</evidence>
<name>A0A8T3B7P5_DENNO</name>
<keyword evidence="2" id="KW-0472">Membrane</keyword>
<dbReference type="PANTHER" id="PTHR36036:SF1">
    <property type="entry name" value="PROLINE-RICH FAMILY PROTEIN"/>
    <property type="match status" value="1"/>
</dbReference>
<keyword evidence="2" id="KW-1133">Transmembrane helix</keyword>
<accession>A0A8T3B7P5</accession>
<evidence type="ECO:0000256" key="1">
    <source>
        <dbReference type="SAM" id="MobiDB-lite"/>
    </source>
</evidence>
<dbReference type="InterPro" id="IPR040277">
    <property type="entry name" value="Os04g0629400-like"/>
</dbReference>
<reference evidence="3" key="1">
    <citation type="journal article" date="2022" name="Front. Genet.">
        <title>Chromosome-Scale Assembly of the Dendrobium nobile Genome Provides Insights Into the Molecular Mechanism of the Biosynthesis of the Medicinal Active Ingredient of Dendrobium.</title>
        <authorList>
            <person name="Xu Q."/>
            <person name="Niu S.-C."/>
            <person name="Li K.-L."/>
            <person name="Zheng P.-J."/>
            <person name="Zhang X.-J."/>
            <person name="Jia Y."/>
            <person name="Liu Y."/>
            <person name="Niu Y.-X."/>
            <person name="Yu L.-H."/>
            <person name="Chen D.-F."/>
            <person name="Zhang G.-Q."/>
        </authorList>
    </citation>
    <scope>NUCLEOTIDE SEQUENCE</scope>
    <source>
        <tissue evidence="3">Leaf</tissue>
    </source>
</reference>
<evidence type="ECO:0000313" key="3">
    <source>
        <dbReference type="EMBL" id="KAI0507480.1"/>
    </source>
</evidence>
<feature type="compositionally biased region" description="Low complexity" evidence="1">
    <location>
        <begin position="121"/>
        <end position="130"/>
    </location>
</feature>
<feature type="compositionally biased region" description="Pro residues" evidence="1">
    <location>
        <begin position="109"/>
        <end position="120"/>
    </location>
</feature>
<dbReference type="EMBL" id="JAGYWB010000010">
    <property type="protein sequence ID" value="KAI0507480.1"/>
    <property type="molecule type" value="Genomic_DNA"/>
</dbReference>